<feature type="binding site" evidence="8">
    <location>
        <position position="125"/>
    </location>
    <ligand>
        <name>ATP</name>
        <dbReference type="ChEBI" id="CHEBI:30616"/>
    </ligand>
</feature>
<comment type="catalytic activity">
    <reaction evidence="8">
        <text>L-seryl-[protein] + UTP = O-(5'-uridylyl)-L-seryl-[protein] + diphosphate</text>
        <dbReference type="Rhea" id="RHEA:64604"/>
        <dbReference type="Rhea" id="RHEA-COMP:9863"/>
        <dbReference type="Rhea" id="RHEA-COMP:16635"/>
        <dbReference type="ChEBI" id="CHEBI:29999"/>
        <dbReference type="ChEBI" id="CHEBI:33019"/>
        <dbReference type="ChEBI" id="CHEBI:46398"/>
        <dbReference type="ChEBI" id="CHEBI:156051"/>
    </reaction>
</comment>
<comment type="catalytic activity">
    <reaction evidence="8">
        <text>L-tyrosyl-[protein] + UTP = O-(5'-uridylyl)-L-tyrosyl-[protein] + diphosphate</text>
        <dbReference type="Rhea" id="RHEA:83887"/>
        <dbReference type="Rhea" id="RHEA-COMP:10136"/>
        <dbReference type="Rhea" id="RHEA-COMP:20238"/>
        <dbReference type="ChEBI" id="CHEBI:33019"/>
        <dbReference type="ChEBI" id="CHEBI:46398"/>
        <dbReference type="ChEBI" id="CHEBI:46858"/>
        <dbReference type="ChEBI" id="CHEBI:90602"/>
    </reaction>
</comment>
<dbReference type="Pfam" id="PF02696">
    <property type="entry name" value="SelO"/>
    <property type="match status" value="1"/>
</dbReference>
<evidence type="ECO:0000313" key="9">
    <source>
        <dbReference type="EMBL" id="EED35437.1"/>
    </source>
</evidence>
<comment type="cofactor">
    <cofactor evidence="8">
        <name>Mg(2+)</name>
        <dbReference type="ChEBI" id="CHEBI:18420"/>
    </cofactor>
    <cofactor evidence="8">
        <name>Mn(2+)</name>
        <dbReference type="ChEBI" id="CHEBI:29035"/>
    </cofactor>
</comment>
<dbReference type="HOGENOM" id="CLU_010245_4_1_6"/>
<feature type="binding site" evidence="8">
    <location>
        <position position="182"/>
    </location>
    <ligand>
        <name>ATP</name>
        <dbReference type="ChEBI" id="CHEBI:30616"/>
    </ligand>
</feature>
<protein>
    <recommendedName>
        <fullName evidence="8">Protein nucleotidyltransferase YdiU</fullName>
        <ecNumber evidence="8">2.7.7.-</ecNumber>
    </recommendedName>
    <alternativeName>
        <fullName evidence="8">Protein adenylyltransferase YdiU</fullName>
        <ecNumber evidence="8">2.7.7.108</ecNumber>
    </alternativeName>
    <alternativeName>
        <fullName evidence="8">Protein uridylyltransferase YdiU</fullName>
        <ecNumber evidence="8">2.7.7.-</ecNumber>
    </alternativeName>
</protein>
<reference evidence="10" key="1">
    <citation type="journal article" date="2013" name="BMC Microbiol.">
        <title>Taxonomy and evolution of bacteriochlorophyll a-containing members of the OM60/NOR5 clade of marine gammaproteobacteria: description of Luminiphilus syltensis gen. nov., sp. nov., reclassification of Haliea rubra as Pseudohaliea rubra gen. nov., comb. nov., and emendation of Chromatocurvus halotolerans.</title>
        <authorList>
            <person name="Spring S."/>
            <person name="Riedel T."/>
            <person name="Sproer C."/>
            <person name="Yan S."/>
            <person name="Harder J."/>
            <person name="Fuchs B.M."/>
        </authorList>
    </citation>
    <scope>NUCLEOTIDE SEQUENCE [LARGE SCALE GENOMIC DNA]</scope>
    <source>
        <strain evidence="10">NOR51-B</strain>
    </source>
</reference>
<comment type="function">
    <text evidence="8">Nucleotidyltransferase involved in the post-translational modification of proteins. It can catalyze the addition of adenosine monophosphate (AMP) or uridine monophosphate (UMP) to a protein, resulting in modifications known as AMPylation and UMPylation.</text>
</comment>
<gene>
    <name evidence="8" type="primary">ydiU</name>
    <name evidence="8" type="synonym">selO</name>
    <name evidence="9" type="ORF">NOR51B_1382</name>
</gene>
<sequence>MTTTSFRFDNSYAALGSPYSSAQPPTPVAQPDWIAWNAPLAKELGWSGGDVPGDDALSALSGNTLLPGSEPVATVYAGHQFGSYNPQLGDGRAILLGECLTPAGARFDLQLKGAGTTPYSRGGDGRSPIGPVVREYLVSEAMAALGVPTTRALAAIRTGERVYRQTAEYGAVLTRVASSHLRIGTMQYFAVSQRGEGLEALVDYTVQRHYADAMDAASELNPDLSATELLLTVVGQRLAGLVAQWQGLGFIHGVLNTDNMLLCGETVDYGPCAFMDAFSHNQVFSSIDTQGRYAFANQPRIVHWNYTMLAQSLLSLLPGEQDEAVAIAQRLVDSFPAQFDEAYNTVLTAKFGLDHMREGDRELIDGFFAQLQQDQLDFTLSFRWLTEVAAGALDDSLIPEVFVPTAGLNGWLGLWRRRFVANTGGRSTHIEAMQSSNPVTIPRNHLVAGAIAAAENGDDTALLDLEARWKQPFAWRDADLEYIRPPEPEEQVLRTFCGT</sequence>
<dbReference type="NCBIfam" id="NF000658">
    <property type="entry name" value="PRK00029.1"/>
    <property type="match status" value="1"/>
</dbReference>
<dbReference type="AlphaFoldDB" id="B8KSX7"/>
<evidence type="ECO:0000256" key="3">
    <source>
        <dbReference type="ARBA" id="ARBA00022695"/>
    </source>
</evidence>
<dbReference type="EC" id="2.7.7.108" evidence="8"/>
<dbReference type="HAMAP" id="MF_00692">
    <property type="entry name" value="SelO"/>
    <property type="match status" value="1"/>
</dbReference>
<comment type="catalytic activity">
    <reaction evidence="8">
        <text>L-tyrosyl-[protein] + ATP = O-(5'-adenylyl)-L-tyrosyl-[protein] + diphosphate</text>
        <dbReference type="Rhea" id="RHEA:54288"/>
        <dbReference type="Rhea" id="RHEA-COMP:10136"/>
        <dbReference type="Rhea" id="RHEA-COMP:13846"/>
        <dbReference type="ChEBI" id="CHEBI:30616"/>
        <dbReference type="ChEBI" id="CHEBI:33019"/>
        <dbReference type="ChEBI" id="CHEBI:46858"/>
        <dbReference type="ChEBI" id="CHEBI:83624"/>
        <dbReference type="EC" id="2.7.7.108"/>
    </reaction>
</comment>
<dbReference type="EC" id="2.7.7.-" evidence="8"/>
<proteinExistence type="inferred from homology"/>
<evidence type="ECO:0000256" key="1">
    <source>
        <dbReference type="ARBA" id="ARBA00009747"/>
    </source>
</evidence>
<evidence type="ECO:0000313" key="10">
    <source>
        <dbReference type="Proteomes" id="UP000004699"/>
    </source>
</evidence>
<keyword evidence="4 8" id="KW-0479">Metal-binding</keyword>
<dbReference type="EMBL" id="DS999411">
    <property type="protein sequence ID" value="EED35437.1"/>
    <property type="molecule type" value="Genomic_DNA"/>
</dbReference>
<evidence type="ECO:0000256" key="8">
    <source>
        <dbReference type="HAMAP-Rule" id="MF_00692"/>
    </source>
</evidence>
<comment type="catalytic activity">
    <reaction evidence="8">
        <text>L-threonyl-[protein] + ATP = 3-O-(5'-adenylyl)-L-threonyl-[protein] + diphosphate</text>
        <dbReference type="Rhea" id="RHEA:54292"/>
        <dbReference type="Rhea" id="RHEA-COMP:11060"/>
        <dbReference type="Rhea" id="RHEA-COMP:13847"/>
        <dbReference type="ChEBI" id="CHEBI:30013"/>
        <dbReference type="ChEBI" id="CHEBI:30616"/>
        <dbReference type="ChEBI" id="CHEBI:33019"/>
        <dbReference type="ChEBI" id="CHEBI:138113"/>
        <dbReference type="EC" id="2.7.7.108"/>
    </reaction>
</comment>
<feature type="binding site" evidence="8">
    <location>
        <position position="268"/>
    </location>
    <ligand>
        <name>ATP</name>
        <dbReference type="ChEBI" id="CHEBI:30616"/>
    </ligand>
</feature>
<feature type="binding site" evidence="8">
    <location>
        <position position="124"/>
    </location>
    <ligand>
        <name>ATP</name>
        <dbReference type="ChEBI" id="CHEBI:30616"/>
    </ligand>
</feature>
<evidence type="ECO:0000256" key="4">
    <source>
        <dbReference type="ARBA" id="ARBA00022723"/>
    </source>
</evidence>
<dbReference type="GO" id="GO:0005524">
    <property type="term" value="F:ATP binding"/>
    <property type="evidence" value="ECO:0007669"/>
    <property type="project" value="UniProtKB-UniRule"/>
</dbReference>
<accession>B8KSX7</accession>
<feature type="binding site" evidence="8">
    <location>
        <position position="259"/>
    </location>
    <ligand>
        <name>Mg(2+)</name>
        <dbReference type="ChEBI" id="CHEBI:18420"/>
    </ligand>
</feature>
<feature type="binding site" evidence="8">
    <location>
        <position position="112"/>
    </location>
    <ligand>
        <name>ATP</name>
        <dbReference type="ChEBI" id="CHEBI:30616"/>
    </ligand>
</feature>
<name>B8KSX7_9GAMM</name>
<feature type="binding site" evidence="8">
    <location>
        <position position="175"/>
    </location>
    <ligand>
        <name>ATP</name>
        <dbReference type="ChEBI" id="CHEBI:30616"/>
    </ligand>
</feature>
<feature type="active site" description="Proton acceptor" evidence="8">
    <location>
        <position position="258"/>
    </location>
</feature>
<dbReference type="InterPro" id="IPR003846">
    <property type="entry name" value="SelO"/>
</dbReference>
<organism evidence="9 10">
    <name type="scientific">Luminiphilus syltensis NOR5-1B</name>
    <dbReference type="NCBI Taxonomy" id="565045"/>
    <lineage>
        <taxon>Bacteria</taxon>
        <taxon>Pseudomonadati</taxon>
        <taxon>Pseudomonadota</taxon>
        <taxon>Gammaproteobacteria</taxon>
        <taxon>Cellvibrionales</taxon>
        <taxon>Halieaceae</taxon>
        <taxon>Luminiphilus</taxon>
    </lineage>
</organism>
<dbReference type="PANTHER" id="PTHR32057:SF14">
    <property type="entry name" value="PROTEIN ADENYLYLTRANSFERASE SELO, MITOCHONDRIAL"/>
    <property type="match status" value="1"/>
</dbReference>
<dbReference type="STRING" id="565045.NOR51B_1382"/>
<feature type="binding site" evidence="8">
    <location>
        <position position="89"/>
    </location>
    <ligand>
        <name>ATP</name>
        <dbReference type="ChEBI" id="CHEBI:30616"/>
    </ligand>
</feature>
<dbReference type="GO" id="GO:0030145">
    <property type="term" value="F:manganese ion binding"/>
    <property type="evidence" value="ECO:0007669"/>
    <property type="project" value="UniProtKB-UniRule"/>
</dbReference>
<feature type="binding site" evidence="8">
    <location>
        <position position="268"/>
    </location>
    <ligand>
        <name>Mg(2+)</name>
        <dbReference type="ChEBI" id="CHEBI:18420"/>
    </ligand>
</feature>
<keyword evidence="5 8" id="KW-0547">Nucleotide-binding</keyword>
<comment type="similarity">
    <text evidence="1 8">Belongs to the SELO family.</text>
</comment>
<keyword evidence="6 8" id="KW-0067">ATP-binding</keyword>
<keyword evidence="3 8" id="KW-0548">Nucleotidyltransferase</keyword>
<comment type="catalytic activity">
    <reaction evidence="8">
        <text>L-histidyl-[protein] + UTP = N(tele)-(5'-uridylyl)-L-histidyl-[protein] + diphosphate</text>
        <dbReference type="Rhea" id="RHEA:83891"/>
        <dbReference type="Rhea" id="RHEA-COMP:9745"/>
        <dbReference type="Rhea" id="RHEA-COMP:20239"/>
        <dbReference type="ChEBI" id="CHEBI:29979"/>
        <dbReference type="ChEBI" id="CHEBI:33019"/>
        <dbReference type="ChEBI" id="CHEBI:46398"/>
        <dbReference type="ChEBI" id="CHEBI:233474"/>
    </reaction>
</comment>
<dbReference type="eggNOG" id="COG0397">
    <property type="taxonomic scope" value="Bacteria"/>
</dbReference>
<evidence type="ECO:0000256" key="5">
    <source>
        <dbReference type="ARBA" id="ARBA00022741"/>
    </source>
</evidence>
<feature type="binding site" evidence="8">
    <location>
        <position position="91"/>
    </location>
    <ligand>
        <name>ATP</name>
        <dbReference type="ChEBI" id="CHEBI:30616"/>
    </ligand>
</feature>
<keyword evidence="7 8" id="KW-0460">Magnesium</keyword>
<evidence type="ECO:0000256" key="2">
    <source>
        <dbReference type="ARBA" id="ARBA00022679"/>
    </source>
</evidence>
<evidence type="ECO:0000256" key="7">
    <source>
        <dbReference type="ARBA" id="ARBA00022842"/>
    </source>
</evidence>
<feature type="binding site" evidence="8">
    <location>
        <position position="92"/>
    </location>
    <ligand>
        <name>ATP</name>
        <dbReference type="ChEBI" id="CHEBI:30616"/>
    </ligand>
</feature>
<dbReference type="GO" id="GO:0000287">
    <property type="term" value="F:magnesium ion binding"/>
    <property type="evidence" value="ECO:0007669"/>
    <property type="project" value="UniProtKB-UniRule"/>
</dbReference>
<dbReference type="OrthoDB" id="9776281at2"/>
<dbReference type="RefSeq" id="WP_009020183.1">
    <property type="nucleotide sequence ID" value="NZ_DS999411.1"/>
</dbReference>
<dbReference type="Proteomes" id="UP000004699">
    <property type="component" value="Unassembled WGS sequence"/>
</dbReference>
<dbReference type="GO" id="GO:0070733">
    <property type="term" value="F:AMPylase activity"/>
    <property type="evidence" value="ECO:0007669"/>
    <property type="project" value="UniProtKB-EC"/>
</dbReference>
<keyword evidence="2 8" id="KW-0808">Transferase</keyword>
<keyword evidence="10" id="KW-1185">Reference proteome</keyword>
<evidence type="ECO:0000256" key="6">
    <source>
        <dbReference type="ARBA" id="ARBA00022840"/>
    </source>
</evidence>
<comment type="catalytic activity">
    <reaction evidence="8">
        <text>L-seryl-[protein] + ATP = 3-O-(5'-adenylyl)-L-seryl-[protein] + diphosphate</text>
        <dbReference type="Rhea" id="RHEA:58120"/>
        <dbReference type="Rhea" id="RHEA-COMP:9863"/>
        <dbReference type="Rhea" id="RHEA-COMP:15073"/>
        <dbReference type="ChEBI" id="CHEBI:29999"/>
        <dbReference type="ChEBI" id="CHEBI:30616"/>
        <dbReference type="ChEBI" id="CHEBI:33019"/>
        <dbReference type="ChEBI" id="CHEBI:142516"/>
        <dbReference type="EC" id="2.7.7.108"/>
    </reaction>
</comment>
<keyword evidence="8" id="KW-0464">Manganese</keyword>
<dbReference type="PANTHER" id="PTHR32057">
    <property type="entry name" value="PROTEIN ADENYLYLTRANSFERASE SELO, MITOCHONDRIAL"/>
    <property type="match status" value="1"/>
</dbReference>